<dbReference type="InterPro" id="IPR043128">
    <property type="entry name" value="Rev_trsase/Diguanyl_cyclase"/>
</dbReference>
<accession>A0AAV3R5D2</accession>
<dbReference type="Gene3D" id="3.30.70.270">
    <property type="match status" value="1"/>
</dbReference>
<evidence type="ECO:0000256" key="1">
    <source>
        <dbReference type="SAM" id="MobiDB-lite"/>
    </source>
</evidence>
<sequence>MCAPSKCPRRAQKGGSSMKKSGAYPLMIVIQPRLKYGDLSGRHSHKEPGAREHESNLSERFDENLEDLRLNPDKCLFGVTSGKFLGYMIIQRGIEPNQDKIAVVQAM</sequence>
<feature type="region of interest" description="Disordered" evidence="1">
    <location>
        <begin position="1"/>
        <end position="20"/>
    </location>
</feature>
<evidence type="ECO:0008006" key="4">
    <source>
        <dbReference type="Google" id="ProtNLM"/>
    </source>
</evidence>
<dbReference type="EMBL" id="BAABME010007736">
    <property type="protein sequence ID" value="GAA0171584.1"/>
    <property type="molecule type" value="Genomic_DNA"/>
</dbReference>
<protein>
    <recommendedName>
        <fullName evidence="4">Reverse transcriptase/retrotransposon-derived protein RNase H-like domain-containing protein</fullName>
    </recommendedName>
</protein>
<name>A0AAV3R5D2_LITER</name>
<keyword evidence="3" id="KW-1185">Reference proteome</keyword>
<feature type="compositionally biased region" description="Basic and acidic residues" evidence="1">
    <location>
        <begin position="46"/>
        <end position="58"/>
    </location>
</feature>
<gene>
    <name evidence="2" type="ORF">LIER_25579</name>
</gene>
<dbReference type="AlphaFoldDB" id="A0AAV3R5D2"/>
<comment type="caution">
    <text evidence="2">The sequence shown here is derived from an EMBL/GenBank/DDBJ whole genome shotgun (WGS) entry which is preliminary data.</text>
</comment>
<proteinExistence type="predicted"/>
<dbReference type="SUPFAM" id="SSF56672">
    <property type="entry name" value="DNA/RNA polymerases"/>
    <property type="match status" value="1"/>
</dbReference>
<evidence type="ECO:0000313" key="3">
    <source>
        <dbReference type="Proteomes" id="UP001454036"/>
    </source>
</evidence>
<evidence type="ECO:0000313" key="2">
    <source>
        <dbReference type="EMBL" id="GAA0171584.1"/>
    </source>
</evidence>
<feature type="region of interest" description="Disordered" evidence="1">
    <location>
        <begin position="38"/>
        <end position="58"/>
    </location>
</feature>
<reference evidence="2 3" key="1">
    <citation type="submission" date="2024-01" db="EMBL/GenBank/DDBJ databases">
        <title>The complete chloroplast genome sequence of Lithospermum erythrorhizon: insights into the phylogenetic relationship among Boraginaceae species and the maternal lineages of purple gromwells.</title>
        <authorList>
            <person name="Okada T."/>
            <person name="Watanabe K."/>
        </authorList>
    </citation>
    <scope>NUCLEOTIDE SEQUENCE [LARGE SCALE GENOMIC DNA]</scope>
</reference>
<dbReference type="InterPro" id="IPR043502">
    <property type="entry name" value="DNA/RNA_pol_sf"/>
</dbReference>
<dbReference type="Proteomes" id="UP001454036">
    <property type="component" value="Unassembled WGS sequence"/>
</dbReference>
<organism evidence="2 3">
    <name type="scientific">Lithospermum erythrorhizon</name>
    <name type="common">Purple gromwell</name>
    <name type="synonym">Lithospermum officinale var. erythrorhizon</name>
    <dbReference type="NCBI Taxonomy" id="34254"/>
    <lineage>
        <taxon>Eukaryota</taxon>
        <taxon>Viridiplantae</taxon>
        <taxon>Streptophyta</taxon>
        <taxon>Embryophyta</taxon>
        <taxon>Tracheophyta</taxon>
        <taxon>Spermatophyta</taxon>
        <taxon>Magnoliopsida</taxon>
        <taxon>eudicotyledons</taxon>
        <taxon>Gunneridae</taxon>
        <taxon>Pentapetalae</taxon>
        <taxon>asterids</taxon>
        <taxon>lamiids</taxon>
        <taxon>Boraginales</taxon>
        <taxon>Boraginaceae</taxon>
        <taxon>Boraginoideae</taxon>
        <taxon>Lithospermeae</taxon>
        <taxon>Lithospermum</taxon>
    </lineage>
</organism>